<evidence type="ECO:0000256" key="2">
    <source>
        <dbReference type="ARBA" id="ARBA00004496"/>
    </source>
</evidence>
<dbReference type="GO" id="GO:0019773">
    <property type="term" value="C:proteasome core complex, alpha-subunit complex"/>
    <property type="evidence" value="ECO:0007669"/>
    <property type="project" value="UniProtKB-UniRule"/>
</dbReference>
<dbReference type="GeneID" id="7835213"/>
<comment type="subcellular location">
    <subcellularLocation>
        <location evidence="2">Cytoplasm</location>
    </subcellularLocation>
    <subcellularLocation>
        <location evidence="1">Nucleus</location>
    </subcellularLocation>
</comment>
<name>Q22WB3_TETTS</name>
<dbReference type="OrthoDB" id="431557at2759"/>
<organism evidence="8 9">
    <name type="scientific">Tetrahymena thermophila (strain SB210)</name>
    <dbReference type="NCBI Taxonomy" id="312017"/>
    <lineage>
        <taxon>Eukaryota</taxon>
        <taxon>Sar</taxon>
        <taxon>Alveolata</taxon>
        <taxon>Ciliophora</taxon>
        <taxon>Intramacronucleata</taxon>
        <taxon>Oligohymenophorea</taxon>
        <taxon>Hymenostomatida</taxon>
        <taxon>Tetrahymenina</taxon>
        <taxon>Tetrahymenidae</taxon>
        <taxon>Tetrahymena</taxon>
    </lineage>
</organism>
<evidence type="ECO:0000313" key="9">
    <source>
        <dbReference type="Proteomes" id="UP000009168"/>
    </source>
</evidence>
<gene>
    <name evidence="8" type="ORF">TTHERM_00158210</name>
</gene>
<keyword evidence="3" id="KW-0963">Cytoplasm</keyword>
<dbReference type="InterPro" id="IPR023332">
    <property type="entry name" value="Proteasome_alpha-type"/>
</dbReference>
<dbReference type="CDD" id="cd03749">
    <property type="entry name" value="proteasome_alpha_type_1"/>
    <property type="match status" value="1"/>
</dbReference>
<proteinExistence type="inferred from homology"/>
<dbReference type="GO" id="GO:0005634">
    <property type="term" value="C:nucleus"/>
    <property type="evidence" value="ECO:0007669"/>
    <property type="project" value="UniProtKB-SubCell"/>
</dbReference>
<evidence type="ECO:0000256" key="1">
    <source>
        <dbReference type="ARBA" id="ARBA00004123"/>
    </source>
</evidence>
<dbReference type="InterPro" id="IPR000426">
    <property type="entry name" value="Proteasome_asu_N"/>
</dbReference>
<dbReference type="KEGG" id="tet:TTHERM_00158210"/>
<dbReference type="Pfam" id="PF00227">
    <property type="entry name" value="Proteasome"/>
    <property type="match status" value="1"/>
</dbReference>
<accession>Q22WB3</accession>
<evidence type="ECO:0000259" key="7">
    <source>
        <dbReference type="SMART" id="SM00948"/>
    </source>
</evidence>
<dbReference type="InterPro" id="IPR001353">
    <property type="entry name" value="Proteasome_sua/b"/>
</dbReference>
<feature type="domain" description="Proteasome alpha-type subunits" evidence="7">
    <location>
        <begin position="8"/>
        <end position="30"/>
    </location>
</feature>
<evidence type="ECO:0000256" key="4">
    <source>
        <dbReference type="ARBA" id="ARBA00022942"/>
    </source>
</evidence>
<dbReference type="InterPro" id="IPR035144">
    <property type="entry name" value="Proteasome_alpha1"/>
</dbReference>
<dbReference type="Pfam" id="PF10584">
    <property type="entry name" value="Proteasome_A_N"/>
    <property type="match status" value="1"/>
</dbReference>
<dbReference type="PANTHER" id="PTHR11599">
    <property type="entry name" value="PROTEASOME SUBUNIT ALPHA/BETA"/>
    <property type="match status" value="1"/>
</dbReference>
<evidence type="ECO:0000256" key="5">
    <source>
        <dbReference type="ARBA" id="ARBA00023242"/>
    </source>
</evidence>
<dbReference type="RefSeq" id="XP_001009749.3">
    <property type="nucleotide sequence ID" value="XM_001009749.3"/>
</dbReference>
<dbReference type="InterPro" id="IPR029055">
    <property type="entry name" value="Ntn_hydrolases_N"/>
</dbReference>
<keyword evidence="9" id="KW-1185">Reference proteome</keyword>
<dbReference type="SUPFAM" id="SSF56235">
    <property type="entry name" value="N-terminal nucleophile aminohydrolases (Ntn hydrolases)"/>
    <property type="match status" value="1"/>
</dbReference>
<dbReference type="HOGENOM" id="CLU_035750_8_0_1"/>
<dbReference type="Gene3D" id="3.60.20.10">
    <property type="entry name" value="Glutamine Phosphoribosylpyrophosphate, subunit 1, domain 1"/>
    <property type="match status" value="1"/>
</dbReference>
<comment type="similarity">
    <text evidence="6">Belongs to the peptidase T1A family.</text>
</comment>
<dbReference type="eggNOG" id="KOG0863">
    <property type="taxonomic scope" value="Eukaryota"/>
</dbReference>
<dbReference type="GO" id="GO:0006511">
    <property type="term" value="P:ubiquitin-dependent protein catabolic process"/>
    <property type="evidence" value="ECO:0007669"/>
    <property type="project" value="InterPro"/>
</dbReference>
<dbReference type="InParanoid" id="Q22WB3"/>
<dbReference type="FunFam" id="3.60.20.10:FF:000063">
    <property type="entry name" value="Proteasome subunit alpha type"/>
    <property type="match status" value="1"/>
</dbReference>
<dbReference type="InterPro" id="IPR050115">
    <property type="entry name" value="Proteasome_alpha"/>
</dbReference>
<reference evidence="9" key="1">
    <citation type="journal article" date="2006" name="PLoS Biol.">
        <title>Macronuclear genome sequence of the ciliate Tetrahymena thermophila, a model eukaryote.</title>
        <authorList>
            <person name="Eisen J.A."/>
            <person name="Coyne R.S."/>
            <person name="Wu M."/>
            <person name="Wu D."/>
            <person name="Thiagarajan M."/>
            <person name="Wortman J.R."/>
            <person name="Badger J.H."/>
            <person name="Ren Q."/>
            <person name="Amedeo P."/>
            <person name="Jones K.M."/>
            <person name="Tallon L.J."/>
            <person name="Delcher A.L."/>
            <person name="Salzberg S.L."/>
            <person name="Silva J.C."/>
            <person name="Haas B.J."/>
            <person name="Majoros W.H."/>
            <person name="Farzad M."/>
            <person name="Carlton J.M."/>
            <person name="Smith R.K. Jr."/>
            <person name="Garg J."/>
            <person name="Pearlman R.E."/>
            <person name="Karrer K.M."/>
            <person name="Sun L."/>
            <person name="Manning G."/>
            <person name="Elde N.C."/>
            <person name="Turkewitz A.P."/>
            <person name="Asai D.J."/>
            <person name="Wilkes D.E."/>
            <person name="Wang Y."/>
            <person name="Cai H."/>
            <person name="Collins K."/>
            <person name="Stewart B.A."/>
            <person name="Lee S.R."/>
            <person name="Wilamowska K."/>
            <person name="Weinberg Z."/>
            <person name="Ruzzo W.L."/>
            <person name="Wloga D."/>
            <person name="Gaertig J."/>
            <person name="Frankel J."/>
            <person name="Tsao C.-C."/>
            <person name="Gorovsky M.A."/>
            <person name="Keeling P.J."/>
            <person name="Waller R.F."/>
            <person name="Patron N.J."/>
            <person name="Cherry J.M."/>
            <person name="Stover N.A."/>
            <person name="Krieger C.J."/>
            <person name="del Toro C."/>
            <person name="Ryder H.F."/>
            <person name="Williamson S.C."/>
            <person name="Barbeau R.A."/>
            <person name="Hamilton E.P."/>
            <person name="Orias E."/>
        </authorList>
    </citation>
    <scope>NUCLEOTIDE SEQUENCE [LARGE SCALE GENOMIC DNA]</scope>
    <source>
        <strain evidence="9">SB210</strain>
    </source>
</reference>
<dbReference type="OMA" id="NTQVYGK"/>
<evidence type="ECO:0000256" key="3">
    <source>
        <dbReference type="ARBA" id="ARBA00022490"/>
    </source>
</evidence>
<dbReference type="EMBL" id="GG662820">
    <property type="protein sequence ID" value="EAR89504.3"/>
    <property type="molecule type" value="Genomic_DNA"/>
</dbReference>
<sequence length="252" mass="28087">MSSNINLYDTDCSTWSTNGKLLQVDYATKAIDQGSITIGLRSQKFAVLVAQKRSNSKLSGYQEKIFQVDDKIGMGVAGITADARVICKYMRTECLNHKYVYGSQHPAQRLVIKISEKSQHKTQTYGKRPYGVGTLIIAQESDGPKLFQTLPSGDFYEFYGQSIGSRSQAAKTYLENNLELFKDCNDLNTLILHGLSALKKANQGEEELLPQSVDIAFVGLESNFTLLSEDRVLSYLQQLDTFAPANQMEVEN</sequence>
<dbReference type="PROSITE" id="PS51475">
    <property type="entry name" value="PROTEASOME_ALPHA_2"/>
    <property type="match status" value="1"/>
</dbReference>
<dbReference type="Proteomes" id="UP000009168">
    <property type="component" value="Unassembled WGS sequence"/>
</dbReference>
<keyword evidence="4 6" id="KW-0647">Proteasome</keyword>
<dbReference type="AlphaFoldDB" id="Q22WB3"/>
<keyword evidence="5" id="KW-0539">Nucleus</keyword>
<protein>
    <submittedName>
        <fullName evidence="8">Proteasome subunit alpha type protein</fullName>
    </submittedName>
</protein>
<evidence type="ECO:0000313" key="8">
    <source>
        <dbReference type="EMBL" id="EAR89504.3"/>
    </source>
</evidence>
<dbReference type="SMART" id="SM00948">
    <property type="entry name" value="Proteasome_A_N"/>
    <property type="match status" value="1"/>
</dbReference>
<dbReference type="FunCoup" id="Q22WB3">
    <property type="interactions" value="670"/>
</dbReference>
<evidence type="ECO:0000256" key="6">
    <source>
        <dbReference type="PROSITE-ProRule" id="PRU00808"/>
    </source>
</evidence>
<dbReference type="STRING" id="312017.Q22WB3"/>
<dbReference type="GO" id="GO:0005737">
    <property type="term" value="C:cytoplasm"/>
    <property type="evidence" value="ECO:0007669"/>
    <property type="project" value="UniProtKB-SubCell"/>
</dbReference>